<organism evidence="2 3">
    <name type="scientific">Candidatus Kuenenbacteria bacterium CG23_combo_of_CG06-09_8_20_14_all_39_39</name>
    <dbReference type="NCBI Taxonomy" id="1974623"/>
    <lineage>
        <taxon>Bacteria</taxon>
        <taxon>Candidatus Kueneniibacteriota</taxon>
    </lineage>
</organism>
<proteinExistence type="predicted"/>
<dbReference type="EMBL" id="PCRX01000020">
    <property type="protein sequence ID" value="PIP29072.1"/>
    <property type="molecule type" value="Genomic_DNA"/>
</dbReference>
<evidence type="ECO:0000313" key="2">
    <source>
        <dbReference type="EMBL" id="PIP29072.1"/>
    </source>
</evidence>
<evidence type="ECO:0000256" key="1">
    <source>
        <dbReference type="SAM" id="MobiDB-lite"/>
    </source>
</evidence>
<dbReference type="AlphaFoldDB" id="A0A2G9Z7D8"/>
<gene>
    <name evidence="2" type="ORF">COX28_01100</name>
</gene>
<protein>
    <recommendedName>
        <fullName evidence="4">HNH endonuclease</fullName>
    </recommendedName>
</protein>
<comment type="caution">
    <text evidence="2">The sequence shown here is derived from an EMBL/GenBank/DDBJ whole genome shotgun (WGS) entry which is preliminary data.</text>
</comment>
<reference evidence="2 3" key="1">
    <citation type="submission" date="2017-09" db="EMBL/GenBank/DDBJ databases">
        <title>Depth-based differentiation of microbial function through sediment-hosted aquifers and enrichment of novel symbionts in the deep terrestrial subsurface.</title>
        <authorList>
            <person name="Probst A.J."/>
            <person name="Ladd B."/>
            <person name="Jarett J.K."/>
            <person name="Geller-Mcgrath D.E."/>
            <person name="Sieber C.M."/>
            <person name="Emerson J.B."/>
            <person name="Anantharaman K."/>
            <person name="Thomas B.C."/>
            <person name="Malmstrom R."/>
            <person name="Stieglmeier M."/>
            <person name="Klingl A."/>
            <person name="Woyke T."/>
            <person name="Ryan C.M."/>
            <person name="Banfield J.F."/>
        </authorList>
    </citation>
    <scope>NUCLEOTIDE SEQUENCE [LARGE SCALE GENOMIC DNA]</scope>
    <source>
        <strain evidence="2">CG23_combo_of_CG06-09_8_20_14_all_39_39</strain>
    </source>
</reference>
<evidence type="ECO:0008006" key="4">
    <source>
        <dbReference type="Google" id="ProtNLM"/>
    </source>
</evidence>
<dbReference type="Proteomes" id="UP000231235">
    <property type="component" value="Unassembled WGS sequence"/>
</dbReference>
<sequence>MIINLDTKTMVKRERSQIRLKKVLKQKGYSSGKAPKGKVAHHVKPVAKGGKTTKKNIRVIPKGKHQKIHANRKRRGKI</sequence>
<evidence type="ECO:0000313" key="3">
    <source>
        <dbReference type="Proteomes" id="UP000231235"/>
    </source>
</evidence>
<feature type="region of interest" description="Disordered" evidence="1">
    <location>
        <begin position="25"/>
        <end position="54"/>
    </location>
</feature>
<accession>A0A2G9Z7D8</accession>
<name>A0A2G9Z7D8_9BACT</name>
<feature type="compositionally biased region" description="Basic residues" evidence="1">
    <location>
        <begin position="35"/>
        <end position="54"/>
    </location>
</feature>